<feature type="domain" description="HAMP" evidence="16">
    <location>
        <begin position="193"/>
        <end position="245"/>
    </location>
</feature>
<dbReference type="SMART" id="SM00304">
    <property type="entry name" value="HAMP"/>
    <property type="match status" value="1"/>
</dbReference>
<dbReference type="RefSeq" id="WP_122627333.1">
    <property type="nucleotide sequence ID" value="NZ_UPPP01000063.1"/>
</dbReference>
<dbReference type="Pfam" id="PF00989">
    <property type="entry name" value="PAS"/>
    <property type="match status" value="1"/>
</dbReference>
<dbReference type="GO" id="GO:0000155">
    <property type="term" value="F:phosphorelay sensor kinase activity"/>
    <property type="evidence" value="ECO:0007669"/>
    <property type="project" value="InterPro"/>
</dbReference>
<dbReference type="FunFam" id="1.10.287.130:FF:000001">
    <property type="entry name" value="Two-component sensor histidine kinase"/>
    <property type="match status" value="1"/>
</dbReference>
<dbReference type="Gene3D" id="3.30.565.10">
    <property type="entry name" value="Histidine kinase-like ATPase, C-terminal domain"/>
    <property type="match status" value="1"/>
</dbReference>
<protein>
    <recommendedName>
        <fullName evidence="3">histidine kinase</fullName>
        <ecNumber evidence="3">2.7.13.3</ecNumber>
    </recommendedName>
</protein>
<evidence type="ECO:0000259" key="15">
    <source>
        <dbReference type="PROSITE" id="PS50112"/>
    </source>
</evidence>
<dbReference type="Gene3D" id="1.10.287.130">
    <property type="match status" value="1"/>
</dbReference>
<dbReference type="FunFam" id="3.30.565.10:FF:000006">
    <property type="entry name" value="Sensor histidine kinase WalK"/>
    <property type="match status" value="1"/>
</dbReference>
<dbReference type="GO" id="GO:0030295">
    <property type="term" value="F:protein kinase activator activity"/>
    <property type="evidence" value="ECO:0007669"/>
    <property type="project" value="TreeGrafter"/>
</dbReference>
<evidence type="ECO:0000313" key="18">
    <source>
        <dbReference type="Proteomes" id="UP000277811"/>
    </source>
</evidence>
<dbReference type="GO" id="GO:0007234">
    <property type="term" value="P:osmosensory signaling via phosphorelay pathway"/>
    <property type="evidence" value="ECO:0007669"/>
    <property type="project" value="TreeGrafter"/>
</dbReference>
<evidence type="ECO:0000256" key="6">
    <source>
        <dbReference type="ARBA" id="ARBA00022692"/>
    </source>
</evidence>
<dbReference type="InterPro" id="IPR036890">
    <property type="entry name" value="HATPase_C_sf"/>
</dbReference>
<dbReference type="GO" id="GO:0000156">
    <property type="term" value="F:phosphorelay response regulator activity"/>
    <property type="evidence" value="ECO:0007669"/>
    <property type="project" value="TreeGrafter"/>
</dbReference>
<feature type="domain" description="PAS" evidence="15">
    <location>
        <begin position="250"/>
        <end position="292"/>
    </location>
</feature>
<dbReference type="AlphaFoldDB" id="A0A498R874"/>
<dbReference type="InterPro" id="IPR000014">
    <property type="entry name" value="PAS"/>
</dbReference>
<keyword evidence="4" id="KW-0597">Phosphoprotein</keyword>
<dbReference type="CDD" id="cd00082">
    <property type="entry name" value="HisKA"/>
    <property type="match status" value="1"/>
</dbReference>
<evidence type="ECO:0000256" key="3">
    <source>
        <dbReference type="ARBA" id="ARBA00012438"/>
    </source>
</evidence>
<dbReference type="PANTHER" id="PTHR42878:SF7">
    <property type="entry name" value="SENSOR HISTIDINE KINASE GLRK"/>
    <property type="match status" value="1"/>
</dbReference>
<evidence type="ECO:0000256" key="7">
    <source>
        <dbReference type="ARBA" id="ARBA00022741"/>
    </source>
</evidence>
<feature type="domain" description="Histidine kinase" evidence="14">
    <location>
        <begin position="374"/>
        <end position="594"/>
    </location>
</feature>
<dbReference type="InterPro" id="IPR005467">
    <property type="entry name" value="His_kinase_dom"/>
</dbReference>
<proteinExistence type="predicted"/>
<keyword evidence="6 13" id="KW-0812">Transmembrane</keyword>
<dbReference type="InterPro" id="IPR036097">
    <property type="entry name" value="HisK_dim/P_sf"/>
</dbReference>
<dbReference type="Pfam" id="PF00672">
    <property type="entry name" value="HAMP"/>
    <property type="match status" value="1"/>
</dbReference>
<dbReference type="CDD" id="cd00130">
    <property type="entry name" value="PAS"/>
    <property type="match status" value="1"/>
</dbReference>
<accession>A0A498R874</accession>
<dbReference type="InterPro" id="IPR013767">
    <property type="entry name" value="PAS_fold"/>
</dbReference>
<evidence type="ECO:0000256" key="1">
    <source>
        <dbReference type="ARBA" id="ARBA00000085"/>
    </source>
</evidence>
<dbReference type="PROSITE" id="PS50112">
    <property type="entry name" value="PAS"/>
    <property type="match status" value="1"/>
</dbReference>
<dbReference type="InterPro" id="IPR003594">
    <property type="entry name" value="HATPase_dom"/>
</dbReference>
<dbReference type="PANTHER" id="PTHR42878">
    <property type="entry name" value="TWO-COMPONENT HISTIDINE KINASE"/>
    <property type="match status" value="1"/>
</dbReference>
<dbReference type="NCBIfam" id="TIGR00229">
    <property type="entry name" value="sensory_box"/>
    <property type="match status" value="1"/>
</dbReference>
<keyword evidence="11" id="KW-0902">Two-component regulatory system</keyword>
<dbReference type="SMART" id="SM00387">
    <property type="entry name" value="HATPase_c"/>
    <property type="match status" value="1"/>
</dbReference>
<evidence type="ECO:0000256" key="11">
    <source>
        <dbReference type="ARBA" id="ARBA00023012"/>
    </source>
</evidence>
<dbReference type="PROSITE" id="PS50109">
    <property type="entry name" value="HIS_KIN"/>
    <property type="match status" value="1"/>
</dbReference>
<dbReference type="SMART" id="SM00091">
    <property type="entry name" value="PAS"/>
    <property type="match status" value="1"/>
</dbReference>
<keyword evidence="8" id="KW-0418">Kinase</keyword>
<dbReference type="InterPro" id="IPR003661">
    <property type="entry name" value="HisK_dim/P_dom"/>
</dbReference>
<comment type="subcellular location">
    <subcellularLocation>
        <location evidence="2">Membrane</location>
        <topology evidence="2">Multi-pass membrane protein</topology>
    </subcellularLocation>
</comment>
<evidence type="ECO:0000259" key="14">
    <source>
        <dbReference type="PROSITE" id="PS50109"/>
    </source>
</evidence>
<dbReference type="SUPFAM" id="SSF55874">
    <property type="entry name" value="ATPase domain of HSP90 chaperone/DNA topoisomerase II/histidine kinase"/>
    <property type="match status" value="1"/>
</dbReference>
<dbReference type="InterPro" id="IPR035965">
    <property type="entry name" value="PAS-like_dom_sf"/>
</dbReference>
<keyword evidence="9" id="KW-0067">ATP-binding</keyword>
<organism evidence="17 18">
    <name type="scientific">Lucifera butyrica</name>
    <dbReference type="NCBI Taxonomy" id="1351585"/>
    <lineage>
        <taxon>Bacteria</taxon>
        <taxon>Bacillati</taxon>
        <taxon>Bacillota</taxon>
        <taxon>Negativicutes</taxon>
        <taxon>Veillonellales</taxon>
        <taxon>Veillonellaceae</taxon>
        <taxon>Lucifera</taxon>
    </lineage>
</organism>
<dbReference type="EMBL" id="UPPP01000063">
    <property type="protein sequence ID" value="VBB06383.1"/>
    <property type="molecule type" value="Genomic_DNA"/>
</dbReference>
<gene>
    <name evidence="17" type="ORF">LUCI_1614</name>
</gene>
<dbReference type="GO" id="GO:0005524">
    <property type="term" value="F:ATP binding"/>
    <property type="evidence" value="ECO:0007669"/>
    <property type="project" value="UniProtKB-KW"/>
</dbReference>
<dbReference type="Pfam" id="PF02518">
    <property type="entry name" value="HATPase_c"/>
    <property type="match status" value="1"/>
</dbReference>
<dbReference type="SUPFAM" id="SSF158472">
    <property type="entry name" value="HAMP domain-like"/>
    <property type="match status" value="1"/>
</dbReference>
<dbReference type="Proteomes" id="UP000277811">
    <property type="component" value="Unassembled WGS sequence"/>
</dbReference>
<dbReference type="Gene3D" id="3.30.450.20">
    <property type="entry name" value="PAS domain"/>
    <property type="match status" value="2"/>
</dbReference>
<feature type="transmembrane region" description="Helical" evidence="13">
    <location>
        <begin position="169"/>
        <end position="189"/>
    </location>
</feature>
<evidence type="ECO:0000259" key="16">
    <source>
        <dbReference type="PROSITE" id="PS50885"/>
    </source>
</evidence>
<name>A0A498R874_9FIRM</name>
<keyword evidence="10 13" id="KW-1133">Transmembrane helix</keyword>
<comment type="catalytic activity">
    <reaction evidence="1">
        <text>ATP + protein L-histidine = ADP + protein N-phospho-L-histidine.</text>
        <dbReference type="EC" id="2.7.13.3"/>
    </reaction>
</comment>
<dbReference type="CDD" id="cd06225">
    <property type="entry name" value="HAMP"/>
    <property type="match status" value="1"/>
</dbReference>
<dbReference type="PROSITE" id="PS50885">
    <property type="entry name" value="HAMP"/>
    <property type="match status" value="1"/>
</dbReference>
<dbReference type="InterPro" id="IPR050351">
    <property type="entry name" value="BphY/WalK/GraS-like"/>
</dbReference>
<evidence type="ECO:0000256" key="2">
    <source>
        <dbReference type="ARBA" id="ARBA00004141"/>
    </source>
</evidence>
<dbReference type="OrthoDB" id="9813151at2"/>
<dbReference type="GO" id="GO:0006355">
    <property type="term" value="P:regulation of DNA-templated transcription"/>
    <property type="evidence" value="ECO:0007669"/>
    <property type="project" value="InterPro"/>
</dbReference>
<keyword evidence="5" id="KW-0808">Transferase</keyword>
<dbReference type="SUPFAM" id="SSF47384">
    <property type="entry name" value="Homodimeric domain of signal transducing histidine kinase"/>
    <property type="match status" value="1"/>
</dbReference>
<keyword evidence="7" id="KW-0547">Nucleotide-binding</keyword>
<evidence type="ECO:0000256" key="13">
    <source>
        <dbReference type="SAM" id="Phobius"/>
    </source>
</evidence>
<dbReference type="GO" id="GO:0016020">
    <property type="term" value="C:membrane"/>
    <property type="evidence" value="ECO:0007669"/>
    <property type="project" value="UniProtKB-SubCell"/>
</dbReference>
<dbReference type="Gene3D" id="6.10.340.10">
    <property type="match status" value="1"/>
</dbReference>
<dbReference type="InterPro" id="IPR003660">
    <property type="entry name" value="HAMP_dom"/>
</dbReference>
<dbReference type="PRINTS" id="PR00344">
    <property type="entry name" value="BCTRLSENSOR"/>
</dbReference>
<keyword evidence="18" id="KW-1185">Reference proteome</keyword>
<evidence type="ECO:0000256" key="9">
    <source>
        <dbReference type="ARBA" id="ARBA00022840"/>
    </source>
</evidence>
<evidence type="ECO:0000256" key="5">
    <source>
        <dbReference type="ARBA" id="ARBA00022679"/>
    </source>
</evidence>
<sequence>MFKQGIRTKLIVSFLLLILASLLPLGTYILWYFYQHNVESLKSNLLTQAEIARQLLQQQTAGPPNGINLDAKIKELGAQVPDLRLTIINENGVVLADSKENPAIMENHRHRPEVMQAYSGQIGSSIRYSTTLHENLLYVAIPMKQGMNRTGVIRAAATLTYMEAGFDQIRSVLLLAFLLTSLLSIFLSLRLAHNYTAPLETIIDTARQIAEGKLETRVHVRTGDEVELLGLTLNHLTSSLEDRVNEIVAEKHKLELVLEHMDNAVILLDRYGRVVNANKMGTDVFGIKEEMLGQHNLQVIGHSLLDKAVHEVMETRQSRTLELKTNIQGNKKVFHVFVSSITGQEDAVTGIVCVFHDITAPQAIHERQAEFIANASHELATPLTAIKGFTETLLDGVLKDPDLSVKFIRIIHAESDRMQRLVKDLLQLARLDSQEHRQHLILEPTEVKPLLEQVTQELSAEWRRKDLLVTIDAFSPSLAVIANSDSLKQVLVNLVDNSIKYTPAGGKISLVCYGDDNEGVIQVKDTGIGIPAKDLPLIFDRFYRVDRARTRSAGGTGLGLSIVKFIVESLGGKIGVQSTVDVGTVFTLRLPLAQTETS</sequence>
<evidence type="ECO:0000256" key="4">
    <source>
        <dbReference type="ARBA" id="ARBA00022553"/>
    </source>
</evidence>
<dbReference type="CDD" id="cd16922">
    <property type="entry name" value="HATPase_EvgS-ArcB-TorS-like"/>
    <property type="match status" value="1"/>
</dbReference>
<evidence type="ECO:0000256" key="8">
    <source>
        <dbReference type="ARBA" id="ARBA00022777"/>
    </source>
</evidence>
<evidence type="ECO:0000313" key="17">
    <source>
        <dbReference type="EMBL" id="VBB06383.1"/>
    </source>
</evidence>
<keyword evidence="12 13" id="KW-0472">Membrane</keyword>
<dbReference type="Pfam" id="PF00512">
    <property type="entry name" value="HisKA"/>
    <property type="match status" value="1"/>
</dbReference>
<dbReference type="EC" id="2.7.13.3" evidence="3"/>
<dbReference type="InterPro" id="IPR004358">
    <property type="entry name" value="Sig_transdc_His_kin-like_C"/>
</dbReference>
<reference evidence="17 18" key="1">
    <citation type="submission" date="2018-06" db="EMBL/GenBank/DDBJ databases">
        <authorList>
            <person name="Strepis N."/>
        </authorList>
    </citation>
    <scope>NUCLEOTIDE SEQUENCE [LARGE SCALE GENOMIC DNA]</scope>
    <source>
        <strain evidence="17">LUCI</strain>
    </source>
</reference>
<evidence type="ECO:0000256" key="12">
    <source>
        <dbReference type="ARBA" id="ARBA00023136"/>
    </source>
</evidence>
<evidence type="ECO:0000256" key="10">
    <source>
        <dbReference type="ARBA" id="ARBA00022989"/>
    </source>
</evidence>
<dbReference type="SMART" id="SM00388">
    <property type="entry name" value="HisKA"/>
    <property type="match status" value="1"/>
</dbReference>
<feature type="transmembrane region" description="Helical" evidence="13">
    <location>
        <begin position="12"/>
        <end position="34"/>
    </location>
</feature>
<dbReference type="SUPFAM" id="SSF55785">
    <property type="entry name" value="PYP-like sensor domain (PAS domain)"/>
    <property type="match status" value="1"/>
</dbReference>